<reference evidence="2" key="1">
    <citation type="submission" date="2020-05" db="EMBL/GenBank/DDBJ databases">
        <authorList>
            <person name="Chiriac C."/>
            <person name="Salcher M."/>
            <person name="Ghai R."/>
            <person name="Kavagutti S V."/>
        </authorList>
    </citation>
    <scope>NUCLEOTIDE SEQUENCE</scope>
</reference>
<keyword evidence="1" id="KW-0812">Transmembrane</keyword>
<protein>
    <submittedName>
        <fullName evidence="2">Unannotated protein</fullName>
    </submittedName>
</protein>
<keyword evidence="1" id="KW-1133">Transmembrane helix</keyword>
<evidence type="ECO:0000313" key="2">
    <source>
        <dbReference type="EMBL" id="CAB4536475.1"/>
    </source>
</evidence>
<organism evidence="2">
    <name type="scientific">freshwater metagenome</name>
    <dbReference type="NCBI Taxonomy" id="449393"/>
    <lineage>
        <taxon>unclassified sequences</taxon>
        <taxon>metagenomes</taxon>
        <taxon>ecological metagenomes</taxon>
    </lineage>
</organism>
<dbReference type="AlphaFoldDB" id="A0A6J6BCB6"/>
<feature type="transmembrane region" description="Helical" evidence="1">
    <location>
        <begin position="39"/>
        <end position="58"/>
    </location>
</feature>
<name>A0A6J6BCB6_9ZZZZ</name>
<keyword evidence="1" id="KW-0472">Membrane</keyword>
<accession>A0A6J6BCB6</accession>
<evidence type="ECO:0000256" key="1">
    <source>
        <dbReference type="SAM" id="Phobius"/>
    </source>
</evidence>
<dbReference type="EMBL" id="CAEZSN010000018">
    <property type="protein sequence ID" value="CAB4536475.1"/>
    <property type="molecule type" value="Genomic_DNA"/>
</dbReference>
<sequence>MTNIARLRPRLTRLTLPLVWLALISAATSFLSVYDLPDWQRYAIWAAAAVLAIILWFVPSLKFSGTFVDVKSSGLLICTGLGSSRRRELSWAEIASISYSPMRGILIAVKDEPELILRGYSNQKAIVAELQLLLKGK</sequence>
<gene>
    <name evidence="2" type="ORF">UFOPK1433_00262</name>
</gene>
<proteinExistence type="predicted"/>